<evidence type="ECO:0000256" key="1">
    <source>
        <dbReference type="ARBA" id="ARBA00022452"/>
    </source>
</evidence>
<keyword evidence="4" id="KW-0813">Transport</keyword>
<dbReference type="Pfam" id="PF00267">
    <property type="entry name" value="Porin_1"/>
    <property type="match status" value="1"/>
</dbReference>
<organism evidence="7 8">
    <name type="scientific">Klebsiella pneumoniae subsp. pneumoniae (strain HS11286)</name>
    <dbReference type="NCBI Taxonomy" id="1125630"/>
    <lineage>
        <taxon>Bacteria</taxon>
        <taxon>Pseudomonadati</taxon>
        <taxon>Pseudomonadota</taxon>
        <taxon>Gammaproteobacteria</taxon>
        <taxon>Enterobacterales</taxon>
        <taxon>Enterobacteriaceae</taxon>
        <taxon>Klebsiella/Raoultella group</taxon>
        <taxon>Klebsiella</taxon>
        <taxon>Klebsiella pneumoniae complex</taxon>
    </lineage>
</organism>
<feature type="signal peptide" evidence="6">
    <location>
        <begin position="1"/>
        <end position="22"/>
    </location>
</feature>
<dbReference type="HOGENOM" id="CLU_058202_3_1_6"/>
<keyword evidence="5" id="KW-0998">Cell outer membrane</keyword>
<sequence>MMKRNILAVVIPALLVAGAANAAEIYNKNGNKLDFYGKMVGEHVWTTNGDTSSDDTTYARIGLKGETQINDQLIGYGQWEYNMDASNVEGSQTTKTRLAFAGLKAGEYGSFDYGRNYGAIYDVEAATDMLVEWAVTAGTIPTTT</sequence>
<dbReference type="SUPFAM" id="SSF56935">
    <property type="entry name" value="Porins"/>
    <property type="match status" value="1"/>
</dbReference>
<dbReference type="RefSeq" id="WP_014342973.1">
    <property type="nucleotide sequence ID" value="NC_016845.1"/>
</dbReference>
<name>A0A0H3GR18_KLEPH</name>
<evidence type="ECO:0000256" key="6">
    <source>
        <dbReference type="SAM" id="SignalP"/>
    </source>
</evidence>
<feature type="chain" id="PRO_5002610349" evidence="6">
    <location>
        <begin position="23"/>
        <end position="144"/>
    </location>
</feature>
<dbReference type="GO" id="GO:0009279">
    <property type="term" value="C:cell outer membrane"/>
    <property type="evidence" value="ECO:0007669"/>
    <property type="project" value="InterPro"/>
</dbReference>
<dbReference type="InterPro" id="IPR050298">
    <property type="entry name" value="Gram-neg_bact_OMP"/>
</dbReference>
<evidence type="ECO:0000313" key="7">
    <source>
        <dbReference type="EMBL" id="AEW60536.1"/>
    </source>
</evidence>
<dbReference type="AlphaFoldDB" id="A0A0H3GR18"/>
<evidence type="ECO:0000256" key="5">
    <source>
        <dbReference type="ARBA" id="ARBA00023237"/>
    </source>
</evidence>
<dbReference type="SMR" id="A0A0H3GR18"/>
<accession>A0A0H3GR18</accession>
<keyword evidence="4" id="KW-0406">Ion transport</keyword>
<dbReference type="InterPro" id="IPR001897">
    <property type="entry name" value="Porin_gammaproteobac"/>
</dbReference>
<dbReference type="GO" id="GO:0034220">
    <property type="term" value="P:monoatomic ion transmembrane transport"/>
    <property type="evidence" value="ECO:0007669"/>
    <property type="project" value="InterPro"/>
</dbReference>
<dbReference type="STRING" id="1125630.KPHS_18380"/>
<evidence type="ECO:0000256" key="2">
    <source>
        <dbReference type="ARBA" id="ARBA00022692"/>
    </source>
</evidence>
<dbReference type="KEGG" id="kpm:KPHS_18380"/>
<dbReference type="GO" id="GO:0015288">
    <property type="term" value="F:porin activity"/>
    <property type="evidence" value="ECO:0007669"/>
    <property type="project" value="UniProtKB-KW"/>
</dbReference>
<keyword evidence="1" id="KW-0472">Membrane</keyword>
<proteinExistence type="predicted"/>
<reference evidence="7 8" key="1">
    <citation type="journal article" date="2012" name="J. Bacteriol.">
        <title>Complete genome sequence of Klebsiella pneumoniae subsp. pneumoniae HS11286, a multidrug-resistant strain isolated from human sputum.</title>
        <authorList>
            <person name="Liu P."/>
            <person name="Li P."/>
            <person name="Jiang X."/>
            <person name="Bi D."/>
            <person name="Xie Y."/>
            <person name="Tai C."/>
            <person name="Deng Z."/>
            <person name="Rajakumar K."/>
            <person name="Ou H.Y."/>
        </authorList>
    </citation>
    <scope>NUCLEOTIDE SEQUENCE [LARGE SCALE GENOMIC DNA]</scope>
    <source>
        <strain evidence="7 8">HS11286</strain>
    </source>
</reference>
<keyword evidence="1" id="KW-1134">Transmembrane beta strand</keyword>
<dbReference type="PANTHER" id="PTHR34501:SF8">
    <property type="entry name" value="OUTER MEMBRANE PORIN N-RELATED"/>
    <property type="match status" value="1"/>
</dbReference>
<evidence type="ECO:0000256" key="4">
    <source>
        <dbReference type="ARBA" id="ARBA00023114"/>
    </source>
</evidence>
<dbReference type="Gene3D" id="2.40.160.10">
    <property type="entry name" value="Porin"/>
    <property type="match status" value="1"/>
</dbReference>
<dbReference type="RefSeq" id="YP_005226138.1">
    <property type="nucleotide sequence ID" value="NC_016845.1"/>
</dbReference>
<evidence type="ECO:0000313" key="8">
    <source>
        <dbReference type="Proteomes" id="UP000007841"/>
    </source>
</evidence>
<dbReference type="Proteomes" id="UP000007841">
    <property type="component" value="Chromosome"/>
</dbReference>
<keyword evidence="3 6" id="KW-0732">Signal</keyword>
<dbReference type="InterPro" id="IPR023614">
    <property type="entry name" value="Porin_dom_sf"/>
</dbReference>
<keyword evidence="4" id="KW-0626">Porin</keyword>
<dbReference type="EMBL" id="CP003200">
    <property type="protein sequence ID" value="AEW60536.1"/>
    <property type="molecule type" value="Genomic_DNA"/>
</dbReference>
<dbReference type="PATRIC" id="fig|1125630.4.peg.1790"/>
<dbReference type="GO" id="GO:0046930">
    <property type="term" value="C:pore complex"/>
    <property type="evidence" value="ECO:0007669"/>
    <property type="project" value="UniProtKB-KW"/>
</dbReference>
<dbReference type="InterPro" id="IPR001702">
    <property type="entry name" value="Porin_Gram-ve"/>
</dbReference>
<evidence type="ECO:0000256" key="3">
    <source>
        <dbReference type="ARBA" id="ARBA00022729"/>
    </source>
</evidence>
<dbReference type="PANTHER" id="PTHR34501">
    <property type="entry name" value="PROTEIN YDDL-RELATED"/>
    <property type="match status" value="1"/>
</dbReference>
<keyword evidence="2" id="KW-0812">Transmembrane</keyword>
<protein>
    <submittedName>
        <fullName evidence="7">OmpK35 protein</fullName>
    </submittedName>
</protein>
<dbReference type="GeneID" id="11846853"/>
<dbReference type="PRINTS" id="PR00183">
    <property type="entry name" value="ECOLIPORIN"/>
</dbReference>
<gene>
    <name evidence="7" type="ordered locus">KPHS_18380</name>
</gene>
<keyword evidence="8" id="KW-1185">Reference proteome</keyword>